<dbReference type="PROSITE" id="PS50110">
    <property type="entry name" value="RESPONSE_REGULATORY"/>
    <property type="match status" value="1"/>
</dbReference>
<dbReference type="OrthoDB" id="417415at2"/>
<proteinExistence type="predicted"/>
<dbReference type="GO" id="GO:0000160">
    <property type="term" value="P:phosphorelay signal transduction system"/>
    <property type="evidence" value="ECO:0007669"/>
    <property type="project" value="InterPro"/>
</dbReference>
<reference evidence="4 5" key="1">
    <citation type="submission" date="2007-03" db="EMBL/GenBank/DDBJ databases">
        <authorList>
            <person name="Stal L."/>
            <person name="Ferriera S."/>
            <person name="Johnson J."/>
            <person name="Kravitz S."/>
            <person name="Beeson K."/>
            <person name="Sutton G."/>
            <person name="Rogers Y.-H."/>
            <person name="Friedman R."/>
            <person name="Frazier M."/>
            <person name="Venter J.C."/>
        </authorList>
    </citation>
    <scope>NUCLEOTIDE SEQUENCE [LARGE SCALE GENOMIC DNA]</scope>
    <source>
        <strain evidence="4 5">CCY0110</strain>
    </source>
</reference>
<evidence type="ECO:0000259" key="3">
    <source>
        <dbReference type="PROSITE" id="PS50110"/>
    </source>
</evidence>
<dbReference type="InterPro" id="IPR025497">
    <property type="entry name" value="PatA-like_N"/>
</dbReference>
<dbReference type="InterPro" id="IPR001789">
    <property type="entry name" value="Sig_transdc_resp-reg_receiver"/>
</dbReference>
<evidence type="ECO:0000256" key="2">
    <source>
        <dbReference type="PROSITE-ProRule" id="PRU00169"/>
    </source>
</evidence>
<dbReference type="Proteomes" id="UP000003781">
    <property type="component" value="Unassembled WGS sequence"/>
</dbReference>
<name>A3IYC7_9CHRO</name>
<keyword evidence="1 2" id="KW-0597">Phosphoprotein</keyword>
<feature type="modified residue" description="4-aspartylphosphate" evidence="2">
    <location>
        <position position="302"/>
    </location>
</feature>
<dbReference type="Pfam" id="PF00072">
    <property type="entry name" value="Response_reg"/>
    <property type="match status" value="1"/>
</dbReference>
<evidence type="ECO:0000313" key="5">
    <source>
        <dbReference type="Proteomes" id="UP000003781"/>
    </source>
</evidence>
<feature type="domain" description="Response regulatory" evidence="3">
    <location>
        <begin position="254"/>
        <end position="369"/>
    </location>
</feature>
<dbReference type="eggNOG" id="COG0745">
    <property type="taxonomic scope" value="Bacteria"/>
</dbReference>
<keyword evidence="5" id="KW-1185">Reference proteome</keyword>
<dbReference type="Pfam" id="PF14332">
    <property type="entry name" value="DUF4388"/>
    <property type="match status" value="1"/>
</dbReference>
<dbReference type="EMBL" id="AAXW01000078">
    <property type="protein sequence ID" value="EAZ88535.1"/>
    <property type="molecule type" value="Genomic_DNA"/>
</dbReference>
<dbReference type="InterPro" id="IPR011006">
    <property type="entry name" value="CheY-like_superfamily"/>
</dbReference>
<dbReference type="InterPro" id="IPR050595">
    <property type="entry name" value="Bact_response_regulator"/>
</dbReference>
<sequence length="374" mass="42261">MLKRQFQAQELATLLEDFTQKKASGRVKIAPKNKNGSREKDYTLVFNNGEIVYGGSKIPPRDDFVKMVLQSINPDISPVAIKFATEKSTNPSSIREVLHNLVRIRVITWEQVETYVRKQTLSALEYMLPHSGTLECSDTAECDLCFGKDCHGLNWSNLIENLHQRQEKWDALTPTIPSADSIPCIVTQALPQIKESAVRQHLEKWVDGKRSITEIAQQLEKDPLTVARSYFNWVQMGLITFDTQTVVEYHNRPTVLSVDDSPVVQATMKRILSDRYNLLLASNAVDALNLLNQNEVSLLLLDLTMPDIDGLDMCRTLRSIPKFHELPIIMVTARDGFVNKMKGQIAGTNRYLTKPFDSEKLLSVVSEFVNSGNP</sequence>
<evidence type="ECO:0000313" key="4">
    <source>
        <dbReference type="EMBL" id="EAZ88535.1"/>
    </source>
</evidence>
<gene>
    <name evidence="4" type="ORF">CY0110_06574</name>
</gene>
<evidence type="ECO:0000256" key="1">
    <source>
        <dbReference type="ARBA" id="ARBA00022553"/>
    </source>
</evidence>
<dbReference type="PANTHER" id="PTHR44591:SF3">
    <property type="entry name" value="RESPONSE REGULATORY DOMAIN-CONTAINING PROTEIN"/>
    <property type="match status" value="1"/>
</dbReference>
<dbReference type="SMART" id="SM00448">
    <property type="entry name" value="REC"/>
    <property type="match status" value="1"/>
</dbReference>
<dbReference type="AlphaFoldDB" id="A3IYC7"/>
<accession>A3IYC7</accession>
<protein>
    <submittedName>
        <fullName evidence="4">Response regulator</fullName>
    </submittedName>
</protein>
<dbReference type="RefSeq" id="WP_008278390.1">
    <property type="nucleotide sequence ID" value="NZ_AAXW01000078.1"/>
</dbReference>
<dbReference type="PANTHER" id="PTHR44591">
    <property type="entry name" value="STRESS RESPONSE REGULATOR PROTEIN 1"/>
    <property type="match status" value="1"/>
</dbReference>
<comment type="caution">
    <text evidence="4">The sequence shown here is derived from an EMBL/GenBank/DDBJ whole genome shotgun (WGS) entry which is preliminary data.</text>
</comment>
<organism evidence="4 5">
    <name type="scientific">Crocosphaera chwakensis CCY0110</name>
    <dbReference type="NCBI Taxonomy" id="391612"/>
    <lineage>
        <taxon>Bacteria</taxon>
        <taxon>Bacillati</taxon>
        <taxon>Cyanobacteriota</taxon>
        <taxon>Cyanophyceae</taxon>
        <taxon>Oscillatoriophycideae</taxon>
        <taxon>Chroococcales</taxon>
        <taxon>Aphanothecaceae</taxon>
        <taxon>Crocosphaera</taxon>
        <taxon>Crocosphaera chwakensis</taxon>
    </lineage>
</organism>
<dbReference type="Gene3D" id="3.40.50.2300">
    <property type="match status" value="1"/>
</dbReference>
<dbReference type="SUPFAM" id="SSF52172">
    <property type="entry name" value="CheY-like"/>
    <property type="match status" value="1"/>
</dbReference>